<proteinExistence type="predicted"/>
<organism evidence="3 4">
    <name type="scientific">Cohnella hashimotonis</name>
    <dbReference type="NCBI Taxonomy" id="2826895"/>
    <lineage>
        <taxon>Bacteria</taxon>
        <taxon>Bacillati</taxon>
        <taxon>Bacillota</taxon>
        <taxon>Bacilli</taxon>
        <taxon>Bacillales</taxon>
        <taxon>Paenibacillaceae</taxon>
        <taxon>Cohnella</taxon>
    </lineage>
</organism>
<keyword evidence="2" id="KW-0677">Repeat</keyword>
<dbReference type="Pfam" id="PF00132">
    <property type="entry name" value="Hexapep"/>
    <property type="match status" value="1"/>
</dbReference>
<evidence type="ECO:0000313" key="3">
    <source>
        <dbReference type="EMBL" id="MDI4650306.1"/>
    </source>
</evidence>
<gene>
    <name evidence="3" type="ORF">KB449_35580</name>
</gene>
<comment type="caution">
    <text evidence="3">The sequence shown here is derived from an EMBL/GenBank/DDBJ whole genome shotgun (WGS) entry which is preliminary data.</text>
</comment>
<name>A0ABT6TTW9_9BACL</name>
<reference evidence="3" key="1">
    <citation type="submission" date="2023-04" db="EMBL/GenBank/DDBJ databases">
        <title>Comparative genomic analysis of Cohnella hashimotonis sp. nov., isolated from the International Space Station.</title>
        <authorList>
            <person name="Venkateswaran K."/>
            <person name="Simpson A."/>
        </authorList>
    </citation>
    <scope>NUCLEOTIDE SEQUENCE</scope>
    <source>
        <strain evidence="3">F6_2S_P_1</strain>
    </source>
</reference>
<dbReference type="InterPro" id="IPR011004">
    <property type="entry name" value="Trimer_LpxA-like_sf"/>
</dbReference>
<evidence type="ECO:0000256" key="1">
    <source>
        <dbReference type="ARBA" id="ARBA00022679"/>
    </source>
</evidence>
<dbReference type="PROSITE" id="PS00101">
    <property type="entry name" value="HEXAPEP_TRANSFERASES"/>
    <property type="match status" value="1"/>
</dbReference>
<dbReference type="InterPro" id="IPR001451">
    <property type="entry name" value="Hexapep"/>
</dbReference>
<protein>
    <submittedName>
        <fullName evidence="3">Acyltransferase</fullName>
        <ecNumber evidence="3">2.3.1.-</ecNumber>
    </submittedName>
</protein>
<dbReference type="EMBL" id="JAGRPV010000002">
    <property type="protein sequence ID" value="MDI4650306.1"/>
    <property type="molecule type" value="Genomic_DNA"/>
</dbReference>
<dbReference type="CDD" id="cd03358">
    <property type="entry name" value="LbH_WxcM_N_like"/>
    <property type="match status" value="1"/>
</dbReference>
<keyword evidence="1 3" id="KW-0808">Transferase</keyword>
<dbReference type="PANTHER" id="PTHR43300">
    <property type="entry name" value="ACETYLTRANSFERASE"/>
    <property type="match status" value="1"/>
</dbReference>
<keyword evidence="4" id="KW-1185">Reference proteome</keyword>
<dbReference type="RefSeq" id="WP_282913158.1">
    <property type="nucleotide sequence ID" value="NZ_JAGRPV010000002.1"/>
</dbReference>
<evidence type="ECO:0000313" key="4">
    <source>
        <dbReference type="Proteomes" id="UP001161691"/>
    </source>
</evidence>
<dbReference type="GO" id="GO:0016746">
    <property type="term" value="F:acyltransferase activity"/>
    <property type="evidence" value="ECO:0007669"/>
    <property type="project" value="UniProtKB-KW"/>
</dbReference>
<sequence length="184" mass="20461">MPYFKHPNALVETENIGDNTRVWAFAHILPMAKIGSDCNINDQTFIENDVIIGNHVTVKSGVYIWDGVRIEDHVFIGPNVTFTNDLRPRSQQYPESFAKTVVREWASLGANATVVAGIEIGRYAMIGAGSVVTKNIPDHTLWYGNPARMKGYVCCCGNSLETDYSCKNCGLQFGMQNEKLVEIK</sequence>
<dbReference type="InterPro" id="IPR050179">
    <property type="entry name" value="Trans_hexapeptide_repeat"/>
</dbReference>
<keyword evidence="3" id="KW-0012">Acyltransferase</keyword>
<dbReference type="PANTHER" id="PTHR43300:SF4">
    <property type="entry name" value="ACYL-[ACYL-CARRIER-PROTEIN]--UDP-N-ACETYLGLUCOSAMINE O-ACYLTRANSFERASE"/>
    <property type="match status" value="1"/>
</dbReference>
<dbReference type="SUPFAM" id="SSF51161">
    <property type="entry name" value="Trimeric LpxA-like enzymes"/>
    <property type="match status" value="1"/>
</dbReference>
<accession>A0ABT6TTW9</accession>
<dbReference type="Pfam" id="PF14602">
    <property type="entry name" value="Hexapep_2"/>
    <property type="match status" value="1"/>
</dbReference>
<dbReference type="EC" id="2.3.1.-" evidence="3"/>
<evidence type="ECO:0000256" key="2">
    <source>
        <dbReference type="ARBA" id="ARBA00022737"/>
    </source>
</evidence>
<dbReference type="Proteomes" id="UP001161691">
    <property type="component" value="Unassembled WGS sequence"/>
</dbReference>
<dbReference type="Gene3D" id="2.160.10.10">
    <property type="entry name" value="Hexapeptide repeat proteins"/>
    <property type="match status" value="1"/>
</dbReference>
<dbReference type="InterPro" id="IPR018357">
    <property type="entry name" value="Hexapep_transf_CS"/>
</dbReference>